<keyword evidence="2" id="KW-1133">Transmembrane helix</keyword>
<keyword evidence="2" id="KW-0812">Transmembrane</keyword>
<gene>
    <name evidence="3" type="ORF">TorRG33x02_158120</name>
</gene>
<reference evidence="4" key="1">
    <citation type="submission" date="2016-06" db="EMBL/GenBank/DDBJ databases">
        <title>Parallel loss of symbiosis genes in relatives of nitrogen-fixing non-legume Parasponia.</title>
        <authorList>
            <person name="Van Velzen R."/>
            <person name="Holmer R."/>
            <person name="Bu F."/>
            <person name="Rutten L."/>
            <person name="Van Zeijl A."/>
            <person name="Liu W."/>
            <person name="Santuari L."/>
            <person name="Cao Q."/>
            <person name="Sharma T."/>
            <person name="Shen D."/>
            <person name="Roswanjaya Y."/>
            <person name="Wardhani T."/>
            <person name="Kalhor M.S."/>
            <person name="Jansen J."/>
            <person name="Van den Hoogen J."/>
            <person name="Gungor B."/>
            <person name="Hartog M."/>
            <person name="Hontelez J."/>
            <person name="Verver J."/>
            <person name="Yang W.-C."/>
            <person name="Schijlen E."/>
            <person name="Repin R."/>
            <person name="Schilthuizen M."/>
            <person name="Schranz E."/>
            <person name="Heidstra R."/>
            <person name="Miyata K."/>
            <person name="Fedorova E."/>
            <person name="Kohlen W."/>
            <person name="Bisseling T."/>
            <person name="Smit S."/>
            <person name="Geurts R."/>
        </authorList>
    </citation>
    <scope>NUCLEOTIDE SEQUENCE [LARGE SCALE GENOMIC DNA]</scope>
    <source>
        <strain evidence="4">cv. RG33-2</strain>
    </source>
</reference>
<sequence length="177" mass="20243">SLYGRDNFIDNTIYIDIVSNVLKHISKSPNRTRTRATKRKKEKKKKKREAIRDSNFKHNLQQEPFFIFIFLFLISTTILLLINLQTLQPFHTSLPPILHLHLPTHNFILLLITFAFHDHHLVSTHIHPLLGGASSRRLGLRRQPYPYQIRRPFLSGGGPGILDAIAVGALLIVFVGG</sequence>
<dbReference type="EMBL" id="JXTC01000106">
    <property type="protein sequence ID" value="PON88446.1"/>
    <property type="molecule type" value="Genomic_DNA"/>
</dbReference>
<evidence type="ECO:0000256" key="1">
    <source>
        <dbReference type="SAM" id="MobiDB-lite"/>
    </source>
</evidence>
<dbReference type="OrthoDB" id="10626041at2759"/>
<proteinExistence type="predicted"/>
<feature type="transmembrane region" description="Helical" evidence="2">
    <location>
        <begin position="65"/>
        <end position="87"/>
    </location>
</feature>
<evidence type="ECO:0000256" key="2">
    <source>
        <dbReference type="SAM" id="Phobius"/>
    </source>
</evidence>
<organism evidence="3 4">
    <name type="scientific">Trema orientale</name>
    <name type="common">Charcoal tree</name>
    <name type="synonym">Celtis orientalis</name>
    <dbReference type="NCBI Taxonomy" id="63057"/>
    <lineage>
        <taxon>Eukaryota</taxon>
        <taxon>Viridiplantae</taxon>
        <taxon>Streptophyta</taxon>
        <taxon>Embryophyta</taxon>
        <taxon>Tracheophyta</taxon>
        <taxon>Spermatophyta</taxon>
        <taxon>Magnoliopsida</taxon>
        <taxon>eudicotyledons</taxon>
        <taxon>Gunneridae</taxon>
        <taxon>Pentapetalae</taxon>
        <taxon>rosids</taxon>
        <taxon>fabids</taxon>
        <taxon>Rosales</taxon>
        <taxon>Cannabaceae</taxon>
        <taxon>Trema</taxon>
    </lineage>
</organism>
<keyword evidence="2" id="KW-0472">Membrane</keyword>
<feature type="compositionally biased region" description="Basic residues" evidence="1">
    <location>
        <begin position="29"/>
        <end position="49"/>
    </location>
</feature>
<comment type="caution">
    <text evidence="3">The sequence shown here is derived from an EMBL/GenBank/DDBJ whole genome shotgun (WGS) entry which is preliminary data.</text>
</comment>
<evidence type="ECO:0000313" key="3">
    <source>
        <dbReference type="EMBL" id="PON88446.1"/>
    </source>
</evidence>
<dbReference type="Proteomes" id="UP000237000">
    <property type="component" value="Unassembled WGS sequence"/>
</dbReference>
<evidence type="ECO:0000313" key="4">
    <source>
        <dbReference type="Proteomes" id="UP000237000"/>
    </source>
</evidence>
<dbReference type="InParanoid" id="A0A2P5ESD5"/>
<protein>
    <submittedName>
        <fullName evidence="3">Uncharacterized protein</fullName>
    </submittedName>
</protein>
<feature type="non-terminal residue" evidence="3">
    <location>
        <position position="1"/>
    </location>
</feature>
<dbReference type="AlphaFoldDB" id="A0A2P5ESD5"/>
<name>A0A2P5ESD5_TREOI</name>
<feature type="region of interest" description="Disordered" evidence="1">
    <location>
        <begin position="29"/>
        <end position="50"/>
    </location>
</feature>
<feature type="transmembrane region" description="Helical" evidence="2">
    <location>
        <begin position="153"/>
        <end position="175"/>
    </location>
</feature>
<accession>A0A2P5ESD5</accession>
<keyword evidence="4" id="KW-1185">Reference proteome</keyword>